<keyword evidence="2" id="KW-1185">Reference proteome</keyword>
<proteinExistence type="predicted"/>
<sequence>MLRDCSVVVTTRPAMRCEIDQPIQLVARENVEQCPGTSSTFNRCLSRDDKAKFVVPISPLPQVLRLAQSKYEGRPSTSTTDDNIEKIGKLIHEDRRLSIRVLAERTGMGKESVRQILHEKFNMHKVCAKLVPKLESRKKICADILTNIDNDPGLLDKVKSALKETLFESVEAVIAKATEVLNQLTDFQHCFQKRKSRMERCRDHQRDYIEVCCNW</sequence>
<dbReference type="EMBL" id="CP092863">
    <property type="protein sequence ID" value="UYV60393.1"/>
    <property type="molecule type" value="Genomic_DNA"/>
</dbReference>
<reference evidence="1 2" key="1">
    <citation type="submission" date="2022-01" db="EMBL/GenBank/DDBJ databases">
        <title>A chromosomal length assembly of Cordylochernes scorpioides.</title>
        <authorList>
            <person name="Zeh D."/>
            <person name="Zeh J."/>
        </authorList>
    </citation>
    <scope>NUCLEOTIDE SEQUENCE [LARGE SCALE GENOMIC DNA]</scope>
    <source>
        <strain evidence="1">IN4F17</strain>
        <tissue evidence="1">Whole Body</tissue>
    </source>
</reference>
<organism evidence="1 2">
    <name type="scientific">Cordylochernes scorpioides</name>
    <dbReference type="NCBI Taxonomy" id="51811"/>
    <lineage>
        <taxon>Eukaryota</taxon>
        <taxon>Metazoa</taxon>
        <taxon>Ecdysozoa</taxon>
        <taxon>Arthropoda</taxon>
        <taxon>Chelicerata</taxon>
        <taxon>Arachnida</taxon>
        <taxon>Pseudoscorpiones</taxon>
        <taxon>Cheliferoidea</taxon>
        <taxon>Chernetidae</taxon>
        <taxon>Cordylochernes</taxon>
    </lineage>
</organism>
<dbReference type="PANTHER" id="PTHR46060:SF1">
    <property type="entry name" value="MARINER MOS1 TRANSPOSASE-LIKE PROTEIN"/>
    <property type="match status" value="1"/>
</dbReference>
<protein>
    <submittedName>
        <fullName evidence="1">Uncharacterized protein</fullName>
    </submittedName>
</protein>
<evidence type="ECO:0000313" key="2">
    <source>
        <dbReference type="Proteomes" id="UP001235939"/>
    </source>
</evidence>
<accession>A0ABY6JVF7</accession>
<gene>
    <name evidence="1" type="ORF">LAZ67_1001028</name>
</gene>
<dbReference type="Proteomes" id="UP001235939">
    <property type="component" value="Chromosome 01"/>
</dbReference>
<dbReference type="InterPro" id="IPR052709">
    <property type="entry name" value="Transposase-MT_Hybrid"/>
</dbReference>
<dbReference type="PANTHER" id="PTHR46060">
    <property type="entry name" value="MARINER MOS1 TRANSPOSASE-LIKE PROTEIN"/>
    <property type="match status" value="1"/>
</dbReference>
<name>A0ABY6JVF7_9ARAC</name>
<evidence type="ECO:0000313" key="1">
    <source>
        <dbReference type="EMBL" id="UYV60393.1"/>
    </source>
</evidence>